<dbReference type="InterPro" id="IPR010286">
    <property type="entry name" value="METTL16/RlmF"/>
</dbReference>
<dbReference type="EC" id="2.1.1.181" evidence="6"/>
<name>A0A934KPY5_9FLAO</name>
<keyword evidence="7" id="KW-1185">Reference proteome</keyword>
<dbReference type="GO" id="GO:0003676">
    <property type="term" value="F:nucleic acid binding"/>
    <property type="evidence" value="ECO:0007669"/>
    <property type="project" value="InterPro"/>
</dbReference>
<dbReference type="InterPro" id="IPR029063">
    <property type="entry name" value="SAM-dependent_MTases_sf"/>
</dbReference>
<gene>
    <name evidence="6" type="primary">rlmF</name>
    <name evidence="6" type="ORF">JEM65_04820</name>
</gene>
<dbReference type="PIRSF" id="PIRSF029038">
    <property type="entry name" value="Mtase_YbiN_prd"/>
    <property type="match status" value="1"/>
</dbReference>
<dbReference type="InterPro" id="IPR002052">
    <property type="entry name" value="DNA_methylase_N6_adenine_CS"/>
</dbReference>
<accession>A0A934KPY5</accession>
<keyword evidence="5" id="KW-0949">S-adenosyl-L-methionine</keyword>
<comment type="caution">
    <text evidence="6">The sequence shown here is derived from an EMBL/GenBank/DDBJ whole genome shotgun (WGS) entry which is preliminary data.</text>
</comment>
<evidence type="ECO:0000313" key="7">
    <source>
        <dbReference type="Proteomes" id="UP000662373"/>
    </source>
</evidence>
<dbReference type="SUPFAM" id="SSF53335">
    <property type="entry name" value="S-adenosyl-L-methionine-dependent methyltransferases"/>
    <property type="match status" value="1"/>
</dbReference>
<dbReference type="PANTHER" id="PTHR13393">
    <property type="entry name" value="SAM-DEPENDENT METHYLTRANSFERASE"/>
    <property type="match status" value="1"/>
</dbReference>
<reference evidence="6 7" key="1">
    <citation type="submission" date="2020-09" db="EMBL/GenBank/DDBJ databases">
        <title>Draft genome of Gelidibacter salicanalis PAMC21136.</title>
        <authorList>
            <person name="Park H."/>
        </authorList>
    </citation>
    <scope>NUCLEOTIDE SEQUENCE [LARGE SCALE GENOMIC DNA]</scope>
    <source>
        <strain evidence="6 7">PAMC21136</strain>
    </source>
</reference>
<evidence type="ECO:0000256" key="5">
    <source>
        <dbReference type="ARBA" id="ARBA00022691"/>
    </source>
</evidence>
<evidence type="ECO:0000256" key="3">
    <source>
        <dbReference type="ARBA" id="ARBA00022603"/>
    </source>
</evidence>
<dbReference type="PROSITE" id="PS00092">
    <property type="entry name" value="N6_MTASE"/>
    <property type="match status" value="1"/>
</dbReference>
<dbReference type="PANTHER" id="PTHR13393:SF0">
    <property type="entry name" value="RNA N6-ADENOSINE-METHYLTRANSFERASE METTL16"/>
    <property type="match status" value="1"/>
</dbReference>
<dbReference type="RefSeq" id="WP_199597627.1">
    <property type="nucleotide sequence ID" value="NZ_JAEHJZ010000007.1"/>
</dbReference>
<dbReference type="Pfam" id="PF05971">
    <property type="entry name" value="Methyltransf_10"/>
    <property type="match status" value="1"/>
</dbReference>
<keyword evidence="1" id="KW-0963">Cytoplasm</keyword>
<dbReference type="GO" id="GO:0052907">
    <property type="term" value="F:23S rRNA (adenine(1618)-N(6))-methyltransferase activity"/>
    <property type="evidence" value="ECO:0007669"/>
    <property type="project" value="UniProtKB-EC"/>
</dbReference>
<evidence type="ECO:0000256" key="1">
    <source>
        <dbReference type="ARBA" id="ARBA00022490"/>
    </source>
</evidence>
<keyword evidence="3 6" id="KW-0489">Methyltransferase</keyword>
<evidence type="ECO:0000313" key="6">
    <source>
        <dbReference type="EMBL" id="MBJ7879980.1"/>
    </source>
</evidence>
<evidence type="ECO:0000256" key="4">
    <source>
        <dbReference type="ARBA" id="ARBA00022679"/>
    </source>
</evidence>
<dbReference type="Gene3D" id="3.40.50.150">
    <property type="entry name" value="Vaccinia Virus protein VP39"/>
    <property type="match status" value="1"/>
</dbReference>
<dbReference type="AlphaFoldDB" id="A0A934KPY5"/>
<dbReference type="Proteomes" id="UP000662373">
    <property type="component" value="Unassembled WGS sequence"/>
</dbReference>
<dbReference type="CDD" id="cd02440">
    <property type="entry name" value="AdoMet_MTases"/>
    <property type="match status" value="1"/>
</dbReference>
<dbReference type="GO" id="GO:0070475">
    <property type="term" value="P:rRNA base methylation"/>
    <property type="evidence" value="ECO:0007669"/>
    <property type="project" value="TreeGrafter"/>
</dbReference>
<keyword evidence="2" id="KW-0698">rRNA processing</keyword>
<dbReference type="NCBIfam" id="NF008725">
    <property type="entry name" value="PRK11727.1"/>
    <property type="match status" value="1"/>
</dbReference>
<sequence length="297" mass="33835">MHKNSLHNKKYDFELLIKNLEVLKPYVFINDYQTKTIDFSNPEAVKALNTALLATHYNIKFWEFPDENLCPPIPSRADYMHHLADVLRRSGLETNVNVLDVGTGATCIYALLGNAIYHWNFVGTDIDKKSLEIAQKIIDKNNLEAAIELRLQNDYQHILKGIIKPTDKFTAAVCNPPFFKSQADAFEATKTKLKGLGKEGDKVVRNFSGTPTELCYAGGEKAFLHTYLYESSQYKQQCFWYTSLVSNVNHVESMRASLKKLGATEFQVVDMIQGNKVSRIVAWSFLSAQEQNDWHKN</sequence>
<dbReference type="EMBL" id="JAEHJZ010000007">
    <property type="protein sequence ID" value="MBJ7879980.1"/>
    <property type="molecule type" value="Genomic_DNA"/>
</dbReference>
<dbReference type="GO" id="GO:0005737">
    <property type="term" value="C:cytoplasm"/>
    <property type="evidence" value="ECO:0007669"/>
    <property type="project" value="InterPro"/>
</dbReference>
<dbReference type="InterPro" id="IPR016909">
    <property type="entry name" value="rRNA_lsu_MeTfrase_F"/>
</dbReference>
<organism evidence="6 7">
    <name type="scientific">Gelidibacter salicanalis</name>
    <dbReference type="NCBI Taxonomy" id="291193"/>
    <lineage>
        <taxon>Bacteria</taxon>
        <taxon>Pseudomonadati</taxon>
        <taxon>Bacteroidota</taxon>
        <taxon>Flavobacteriia</taxon>
        <taxon>Flavobacteriales</taxon>
        <taxon>Flavobacteriaceae</taxon>
        <taxon>Gelidibacter</taxon>
    </lineage>
</organism>
<proteinExistence type="predicted"/>
<evidence type="ECO:0000256" key="2">
    <source>
        <dbReference type="ARBA" id="ARBA00022552"/>
    </source>
</evidence>
<keyword evidence="4 6" id="KW-0808">Transferase</keyword>
<protein>
    <submittedName>
        <fullName evidence="6">23S rRNA (Adenine(1618)-N(6))-methyltransferase RlmF</fullName>
        <ecNumber evidence="6">2.1.1.181</ecNumber>
    </submittedName>
</protein>